<evidence type="ECO:0008006" key="7">
    <source>
        <dbReference type="Google" id="ProtNLM"/>
    </source>
</evidence>
<sequence length="357" mass="39469">MKSSLRFGLKVALCVVMVLSLGFATSAKIASAAELESRTFVFAHTGAPGSTNEFWAETFKALLDKYSGGKLKVDIFGSSQLGDDISICSDVQAGAVDFQVCSPAALTNIVPAGYVFDMPFLFSDVKTARAALADKAFFKEVGAGFEKAGMKLFPLFDTWFRELTSNKNITSFESLKGVSLRTMNNAVHLNFWRALGCAPTPMATSEIYMALEQGMIDGQENPYGQLVDKKLFDVQKYVTNSNHIFYVGNSCISLKTWNSLSPEAQKIMWRAAEETTKRTYEFVDKNEKTAFNKLINEKGMKFIDFDKIPGLREACRKATFDVAYKDISEKIGNALLDKWIAAAGRKVPIVKGKLKNE</sequence>
<protein>
    <recommendedName>
        <fullName evidence="7">ABC transporter substrate-binding protein</fullName>
    </recommendedName>
</protein>
<accession>A0A073J4W7</accession>
<dbReference type="PANTHER" id="PTHR33376">
    <property type="match status" value="1"/>
</dbReference>
<reference evidence="5 6" key="1">
    <citation type="submission" date="2014-04" db="EMBL/GenBank/DDBJ databases">
        <title>Draft Genome Sequence of Synergistes jonesii.</title>
        <authorList>
            <person name="Coil D.A."/>
            <person name="Eisen J.A."/>
            <person name="Holland-Moritz H.E."/>
        </authorList>
    </citation>
    <scope>NUCLEOTIDE SEQUENCE [LARGE SCALE GENOMIC DNA]</scope>
    <source>
        <strain evidence="5 6">78-1</strain>
    </source>
</reference>
<dbReference type="AlphaFoldDB" id="A0A073J4W7"/>
<evidence type="ECO:0000313" key="5">
    <source>
        <dbReference type="EMBL" id="KEJ92762.1"/>
    </source>
</evidence>
<dbReference type="OrthoDB" id="9776801at2"/>
<dbReference type="Gene3D" id="3.40.190.170">
    <property type="entry name" value="Bacterial extracellular solute-binding protein, family 7"/>
    <property type="match status" value="1"/>
</dbReference>
<dbReference type="EMBL" id="JMKI01000016">
    <property type="protein sequence ID" value="KEJ92762.1"/>
    <property type="molecule type" value="Genomic_DNA"/>
</dbReference>
<dbReference type="InterPro" id="IPR038404">
    <property type="entry name" value="TRAP_DctP_sf"/>
</dbReference>
<dbReference type="GeneID" id="90983096"/>
<dbReference type="PIRSF" id="PIRSF006470">
    <property type="entry name" value="DctB"/>
    <property type="match status" value="1"/>
</dbReference>
<comment type="similarity">
    <text evidence="1">Belongs to the bacterial solute-binding protein 7 family.</text>
</comment>
<feature type="chain" id="PRO_5001690315" description="ABC transporter substrate-binding protein" evidence="4">
    <location>
        <begin position="33"/>
        <end position="357"/>
    </location>
</feature>
<dbReference type="GO" id="GO:0055085">
    <property type="term" value="P:transmembrane transport"/>
    <property type="evidence" value="ECO:0007669"/>
    <property type="project" value="InterPro"/>
</dbReference>
<evidence type="ECO:0000256" key="2">
    <source>
        <dbReference type="ARBA" id="ARBA00022448"/>
    </source>
</evidence>
<dbReference type="Proteomes" id="UP000027665">
    <property type="component" value="Unassembled WGS sequence"/>
</dbReference>
<dbReference type="InterPro" id="IPR018389">
    <property type="entry name" value="DctP_fam"/>
</dbReference>
<dbReference type="PANTHER" id="PTHR33376:SF7">
    <property type="entry name" value="C4-DICARBOXYLATE-BINDING PROTEIN DCTB"/>
    <property type="match status" value="1"/>
</dbReference>
<dbReference type="CDD" id="cd13603">
    <property type="entry name" value="PBP2_TRAP_Siap_TeaA_like"/>
    <property type="match status" value="1"/>
</dbReference>
<name>A0A073J4W7_9BACT</name>
<keyword evidence="3 4" id="KW-0732">Signal</keyword>
<evidence type="ECO:0000256" key="4">
    <source>
        <dbReference type="SAM" id="SignalP"/>
    </source>
</evidence>
<gene>
    <name evidence="5" type="ORF">EH55_00870</name>
</gene>
<dbReference type="STRING" id="2754.EH55_00870"/>
<keyword evidence="2" id="KW-0813">Transport</keyword>
<organism evidence="5 6">
    <name type="scientific">Synergistes jonesii</name>
    <dbReference type="NCBI Taxonomy" id="2754"/>
    <lineage>
        <taxon>Bacteria</taxon>
        <taxon>Thermotogati</taxon>
        <taxon>Synergistota</taxon>
        <taxon>Synergistia</taxon>
        <taxon>Synergistales</taxon>
        <taxon>Synergistaceae</taxon>
        <taxon>Synergistes</taxon>
    </lineage>
</organism>
<evidence type="ECO:0000256" key="1">
    <source>
        <dbReference type="ARBA" id="ARBA00009023"/>
    </source>
</evidence>
<dbReference type="GO" id="GO:0030288">
    <property type="term" value="C:outer membrane-bounded periplasmic space"/>
    <property type="evidence" value="ECO:0007669"/>
    <property type="project" value="InterPro"/>
</dbReference>
<comment type="caution">
    <text evidence="5">The sequence shown here is derived from an EMBL/GenBank/DDBJ whole genome shotgun (WGS) entry which is preliminary data.</text>
</comment>
<dbReference type="NCBIfam" id="NF037995">
    <property type="entry name" value="TRAP_S1"/>
    <property type="match status" value="1"/>
</dbReference>
<keyword evidence="6" id="KW-1185">Reference proteome</keyword>
<proteinExistence type="inferred from homology"/>
<feature type="signal peptide" evidence="4">
    <location>
        <begin position="1"/>
        <end position="32"/>
    </location>
</feature>
<dbReference type="InterPro" id="IPR004682">
    <property type="entry name" value="TRAP_DctP"/>
</dbReference>
<dbReference type="NCBIfam" id="TIGR00787">
    <property type="entry name" value="dctP"/>
    <property type="match status" value="1"/>
</dbReference>
<dbReference type="RefSeq" id="WP_037975052.1">
    <property type="nucleotide sequence ID" value="NZ_JAXDSK010000027.1"/>
</dbReference>
<dbReference type="Pfam" id="PF03480">
    <property type="entry name" value="DctP"/>
    <property type="match status" value="1"/>
</dbReference>
<dbReference type="eggNOG" id="COG1638">
    <property type="taxonomic scope" value="Bacteria"/>
</dbReference>
<evidence type="ECO:0000313" key="6">
    <source>
        <dbReference type="Proteomes" id="UP000027665"/>
    </source>
</evidence>
<evidence type="ECO:0000256" key="3">
    <source>
        <dbReference type="ARBA" id="ARBA00022729"/>
    </source>
</evidence>